<evidence type="ECO:0000256" key="1">
    <source>
        <dbReference type="ARBA" id="ARBA00022722"/>
    </source>
</evidence>
<dbReference type="AlphaFoldDB" id="A0A1J5SK54"/>
<sequence length="344" mass="38136">MKKLLNTLYVATEGAGLRKEGENLVVEIEGVEKGRVPLHMLGSVVVFGGIFVSPALMQACATHGITLVLLDRAGRFQARIDGPLSGNVLLRRAQYKASDQPEDIVKSLLLGKIANQRSVLMRAWRDHGGDYTPEQAAALEAAIRRMAHLLRKLDASTDNTDTLRGLEGEAAALYFGVFDSLIRPPDAALRFRGRSRRPPLDPVNALLSFLYTLLTHDCRSAAESVGLDPAVGFLHRDRPGRPSLALDLMEELRPVLADRLALSLINRRQVRASDFQTRDGGAVSLSDDARKTVLAAWQDRKKEERRHPFLEETAPLGLVPHLQAQLLARHLRGDLDAYPPWFWK</sequence>
<dbReference type="PANTHER" id="PTHR34353">
    <property type="entry name" value="CRISPR-ASSOCIATED ENDONUCLEASE CAS1 1"/>
    <property type="match status" value="1"/>
</dbReference>
<evidence type="ECO:0000313" key="9">
    <source>
        <dbReference type="EMBL" id="OIR02084.1"/>
    </source>
</evidence>
<dbReference type="Pfam" id="PF01867">
    <property type="entry name" value="Cas_Cas1"/>
    <property type="match status" value="1"/>
</dbReference>
<evidence type="ECO:0000256" key="5">
    <source>
        <dbReference type="ARBA" id="ARBA00022842"/>
    </source>
</evidence>
<proteinExistence type="inferred from homology"/>
<accession>A0A1J5SK54</accession>
<dbReference type="PANTHER" id="PTHR34353:SF2">
    <property type="entry name" value="CRISPR-ASSOCIATED ENDONUCLEASE CAS1 1"/>
    <property type="match status" value="1"/>
</dbReference>
<protein>
    <submittedName>
        <fullName evidence="9">CRISPR-associated protein Cas4/endonuclease Cas1 fusion</fullName>
        <ecNumber evidence="9">3.1.-.-</ecNumber>
    </submittedName>
</protein>
<dbReference type="GO" id="GO:0016787">
    <property type="term" value="F:hydrolase activity"/>
    <property type="evidence" value="ECO:0007669"/>
    <property type="project" value="UniProtKB-KW"/>
</dbReference>
<dbReference type="InterPro" id="IPR042211">
    <property type="entry name" value="CRISPR-assoc_Cas1_N"/>
</dbReference>
<dbReference type="GO" id="GO:0051607">
    <property type="term" value="P:defense response to virus"/>
    <property type="evidence" value="ECO:0007669"/>
    <property type="project" value="UniProtKB-KW"/>
</dbReference>
<reference evidence="9" key="1">
    <citation type="submission" date="2016-10" db="EMBL/GenBank/DDBJ databases">
        <title>Sequence of Gallionella enrichment culture.</title>
        <authorList>
            <person name="Poehlein A."/>
            <person name="Muehling M."/>
            <person name="Daniel R."/>
        </authorList>
    </citation>
    <scope>NUCLEOTIDE SEQUENCE</scope>
</reference>
<evidence type="ECO:0000256" key="6">
    <source>
        <dbReference type="ARBA" id="ARBA00023118"/>
    </source>
</evidence>
<dbReference type="InterPro" id="IPR050646">
    <property type="entry name" value="Cas1"/>
</dbReference>
<evidence type="ECO:0000256" key="7">
    <source>
        <dbReference type="ARBA" id="ARBA00023125"/>
    </source>
</evidence>
<keyword evidence="5" id="KW-0460">Magnesium</keyword>
<dbReference type="NCBIfam" id="TIGR00287">
    <property type="entry name" value="cas1"/>
    <property type="match status" value="1"/>
</dbReference>
<keyword evidence="8" id="KW-0464">Manganese</keyword>
<dbReference type="GO" id="GO:0046872">
    <property type="term" value="F:metal ion binding"/>
    <property type="evidence" value="ECO:0007669"/>
    <property type="project" value="UniProtKB-KW"/>
</dbReference>
<evidence type="ECO:0000256" key="4">
    <source>
        <dbReference type="ARBA" id="ARBA00022801"/>
    </source>
</evidence>
<organism evidence="9">
    <name type="scientific">mine drainage metagenome</name>
    <dbReference type="NCBI Taxonomy" id="410659"/>
    <lineage>
        <taxon>unclassified sequences</taxon>
        <taxon>metagenomes</taxon>
        <taxon>ecological metagenomes</taxon>
    </lineage>
</organism>
<dbReference type="CDD" id="cd09721">
    <property type="entry name" value="Cas1_I-C"/>
    <property type="match status" value="1"/>
</dbReference>
<keyword evidence="4 9" id="KW-0378">Hydrolase</keyword>
<name>A0A1J5SK54_9ZZZZ</name>
<dbReference type="InterPro" id="IPR042206">
    <property type="entry name" value="CRISPR-assoc_Cas1_C"/>
</dbReference>
<dbReference type="GO" id="GO:0003677">
    <property type="term" value="F:DNA binding"/>
    <property type="evidence" value="ECO:0007669"/>
    <property type="project" value="UniProtKB-KW"/>
</dbReference>
<dbReference type="HAMAP" id="MF_01470">
    <property type="entry name" value="Cas1"/>
    <property type="match status" value="1"/>
</dbReference>
<evidence type="ECO:0000256" key="8">
    <source>
        <dbReference type="ARBA" id="ARBA00023211"/>
    </source>
</evidence>
<evidence type="ECO:0000256" key="3">
    <source>
        <dbReference type="ARBA" id="ARBA00022759"/>
    </source>
</evidence>
<comment type="caution">
    <text evidence="9">The sequence shown here is derived from an EMBL/GenBank/DDBJ whole genome shotgun (WGS) entry which is preliminary data.</text>
</comment>
<dbReference type="EMBL" id="MLJW01000078">
    <property type="protein sequence ID" value="OIR02084.1"/>
    <property type="molecule type" value="Genomic_DNA"/>
</dbReference>
<dbReference type="GO" id="GO:0043571">
    <property type="term" value="P:maintenance of CRISPR repeat elements"/>
    <property type="evidence" value="ECO:0007669"/>
    <property type="project" value="InterPro"/>
</dbReference>
<dbReference type="Gene3D" id="1.20.120.920">
    <property type="entry name" value="CRISPR-associated endonuclease Cas1, C-terminal domain"/>
    <property type="match status" value="1"/>
</dbReference>
<dbReference type="EC" id="3.1.-.-" evidence="9"/>
<keyword evidence="7" id="KW-0238">DNA-binding</keyword>
<dbReference type="InterPro" id="IPR002729">
    <property type="entry name" value="CRISPR-assoc_Cas1"/>
</dbReference>
<dbReference type="NCBIfam" id="TIGR03640">
    <property type="entry name" value="cas1_DVULG"/>
    <property type="match status" value="1"/>
</dbReference>
<dbReference type="InterPro" id="IPR019856">
    <property type="entry name" value="CRISPR-assoc_Cas1_DVULG"/>
</dbReference>
<dbReference type="GO" id="GO:0004520">
    <property type="term" value="F:DNA endonuclease activity"/>
    <property type="evidence" value="ECO:0007669"/>
    <property type="project" value="InterPro"/>
</dbReference>
<keyword evidence="6" id="KW-0051">Antiviral defense</keyword>
<gene>
    <name evidence="9" type="ORF">GALL_159430</name>
</gene>
<keyword evidence="3 9" id="KW-0255">Endonuclease</keyword>
<evidence type="ECO:0000256" key="2">
    <source>
        <dbReference type="ARBA" id="ARBA00022723"/>
    </source>
</evidence>
<keyword evidence="1" id="KW-0540">Nuclease</keyword>
<keyword evidence="2" id="KW-0479">Metal-binding</keyword>
<dbReference type="Gene3D" id="3.100.10.20">
    <property type="entry name" value="CRISPR-associated endonuclease Cas1, N-terminal domain"/>
    <property type="match status" value="1"/>
</dbReference>